<feature type="chain" id="PRO_5045730734" evidence="1">
    <location>
        <begin position="23"/>
        <end position="97"/>
    </location>
</feature>
<evidence type="ECO:0000313" key="3">
    <source>
        <dbReference type="Proteomes" id="UP001595615"/>
    </source>
</evidence>
<name>A0ABV7XBQ3_9SPHN</name>
<keyword evidence="3" id="KW-1185">Reference proteome</keyword>
<dbReference type="EMBL" id="JBHRXV010000011">
    <property type="protein sequence ID" value="MFC3713562.1"/>
    <property type="molecule type" value="Genomic_DNA"/>
</dbReference>
<accession>A0ABV7XBQ3</accession>
<evidence type="ECO:0000313" key="2">
    <source>
        <dbReference type="EMBL" id="MFC3713562.1"/>
    </source>
</evidence>
<sequence length="97" mass="10345">MIRPLLLAIATATVLASGPAGAQYRDQDEAYKAARSGEIRPLGEIIARVTPKVRGSFVGSDFDAGTRTYRLKYMREGSLVVVDVDASTGRVLGMSGK</sequence>
<organism evidence="2 3">
    <name type="scientific">Sphingoaurantiacus capsulatus</name>
    <dbReference type="NCBI Taxonomy" id="1771310"/>
    <lineage>
        <taxon>Bacteria</taxon>
        <taxon>Pseudomonadati</taxon>
        <taxon>Pseudomonadota</taxon>
        <taxon>Alphaproteobacteria</taxon>
        <taxon>Sphingomonadales</taxon>
        <taxon>Sphingosinicellaceae</taxon>
        <taxon>Sphingoaurantiacus</taxon>
    </lineage>
</organism>
<dbReference type="Proteomes" id="UP001595615">
    <property type="component" value="Unassembled WGS sequence"/>
</dbReference>
<dbReference type="RefSeq" id="WP_380862175.1">
    <property type="nucleotide sequence ID" value="NZ_JBHRXV010000011.1"/>
</dbReference>
<keyword evidence="1" id="KW-0732">Signal</keyword>
<reference evidence="3" key="1">
    <citation type="journal article" date="2019" name="Int. J. Syst. Evol. Microbiol.">
        <title>The Global Catalogue of Microorganisms (GCM) 10K type strain sequencing project: providing services to taxonomists for standard genome sequencing and annotation.</title>
        <authorList>
            <consortium name="The Broad Institute Genomics Platform"/>
            <consortium name="The Broad Institute Genome Sequencing Center for Infectious Disease"/>
            <person name="Wu L."/>
            <person name="Ma J."/>
        </authorList>
    </citation>
    <scope>NUCLEOTIDE SEQUENCE [LARGE SCALE GENOMIC DNA]</scope>
    <source>
        <strain evidence="3">KCTC 42644</strain>
    </source>
</reference>
<comment type="caution">
    <text evidence="2">The sequence shown here is derived from an EMBL/GenBank/DDBJ whole genome shotgun (WGS) entry which is preliminary data.</text>
</comment>
<proteinExistence type="predicted"/>
<feature type="signal peptide" evidence="1">
    <location>
        <begin position="1"/>
        <end position="22"/>
    </location>
</feature>
<gene>
    <name evidence="2" type="ORF">ACFOMD_13345</name>
</gene>
<evidence type="ECO:0000256" key="1">
    <source>
        <dbReference type="SAM" id="SignalP"/>
    </source>
</evidence>
<protein>
    <submittedName>
        <fullName evidence="2">PepSY domain-containing protein</fullName>
    </submittedName>
</protein>